<reference evidence="2" key="2">
    <citation type="journal article" date="2015" name="Fish Shellfish Immunol.">
        <title>Early steps in the European eel (Anguilla anguilla)-Vibrio vulnificus interaction in the gills: Role of the RtxA13 toxin.</title>
        <authorList>
            <person name="Callol A."/>
            <person name="Pajuelo D."/>
            <person name="Ebbesson L."/>
            <person name="Teles M."/>
            <person name="MacKenzie S."/>
            <person name="Amaro C."/>
        </authorList>
    </citation>
    <scope>NUCLEOTIDE SEQUENCE</scope>
</reference>
<organism evidence="2">
    <name type="scientific">Anguilla anguilla</name>
    <name type="common">European freshwater eel</name>
    <name type="synonym">Muraena anguilla</name>
    <dbReference type="NCBI Taxonomy" id="7936"/>
    <lineage>
        <taxon>Eukaryota</taxon>
        <taxon>Metazoa</taxon>
        <taxon>Chordata</taxon>
        <taxon>Craniata</taxon>
        <taxon>Vertebrata</taxon>
        <taxon>Euteleostomi</taxon>
        <taxon>Actinopterygii</taxon>
        <taxon>Neopterygii</taxon>
        <taxon>Teleostei</taxon>
        <taxon>Anguilliformes</taxon>
        <taxon>Anguillidae</taxon>
        <taxon>Anguilla</taxon>
    </lineage>
</organism>
<name>A0A0E9RFZ4_ANGAN</name>
<sequence>MAEGRKLATNTRQSGPERHAEDV</sequence>
<evidence type="ECO:0000313" key="2">
    <source>
        <dbReference type="EMBL" id="JAH28019.1"/>
    </source>
</evidence>
<feature type="region of interest" description="Disordered" evidence="1">
    <location>
        <begin position="1"/>
        <end position="23"/>
    </location>
</feature>
<evidence type="ECO:0000256" key="1">
    <source>
        <dbReference type="SAM" id="MobiDB-lite"/>
    </source>
</evidence>
<protein>
    <submittedName>
        <fullName evidence="2">Uncharacterized protein</fullName>
    </submittedName>
</protein>
<dbReference type="AlphaFoldDB" id="A0A0E9RFZ4"/>
<dbReference type="EMBL" id="GBXM01080558">
    <property type="protein sequence ID" value="JAH28019.1"/>
    <property type="molecule type" value="Transcribed_RNA"/>
</dbReference>
<proteinExistence type="predicted"/>
<accession>A0A0E9RFZ4</accession>
<reference evidence="2" key="1">
    <citation type="submission" date="2014-11" db="EMBL/GenBank/DDBJ databases">
        <authorList>
            <person name="Amaro Gonzalez C."/>
        </authorList>
    </citation>
    <scope>NUCLEOTIDE SEQUENCE</scope>
</reference>